<keyword evidence="6" id="KW-1185">Reference proteome</keyword>
<dbReference type="EMBL" id="VRMN01000001">
    <property type="protein sequence ID" value="KAA8499035.1"/>
    <property type="molecule type" value="Genomic_DNA"/>
</dbReference>
<dbReference type="PROSITE" id="PS50082">
    <property type="entry name" value="WD_REPEATS_2"/>
    <property type="match status" value="2"/>
</dbReference>
<gene>
    <name evidence="5" type="ORF">FVE85_6620</name>
</gene>
<sequence>MSDMVTGTRVAMPSQQLYDHWRVNHVPILYDHISSRKLGWPSQCVLFGNAALDALVASSERADRNFANDPLLSMQETRAMLLAERTGQSREANTLMLMSAKIPGQHTTRVADSVRRWSENAKDAYVQGDLRVVKRIIHPDEVNRAQLLANELVVTHADHADVYVWDLKRQPHRKEPFKDKNNASVPDATLVGHEHDAPFALATHSQPSASAEYSDALVASGDNNGQLCVWSISAGQIPSNPHSADIVTDAQVQNSERTSARSSKLMPLLREQVSPSHAAINDVALYPESTQQAAIVLSACSDRALTICDSRQPGVAQRVHDAHRCDINSCDWNPHQLHMLLSGGDDGQVKLWDSRVLGDGDGDTRPMQVFEEHRSRILELKWNSVHANVFASGSEDACIAVWDLNSARNRGDGSQEQHRAPPITSQTQPPMTKHPELIFRHRGHQHSIASFDWCPAKSDAWLMASVSEDFDGSTLQIWRMLDLIYQTREKSIGELRTLRLTA</sequence>
<dbReference type="SMART" id="SM00320">
    <property type="entry name" value="WD40"/>
    <property type="match status" value="5"/>
</dbReference>
<dbReference type="SUPFAM" id="SSF50978">
    <property type="entry name" value="WD40 repeat-like"/>
    <property type="match status" value="1"/>
</dbReference>
<feature type="compositionally biased region" description="Basic and acidic residues" evidence="4">
    <location>
        <begin position="409"/>
        <end position="419"/>
    </location>
</feature>
<reference evidence="6" key="1">
    <citation type="journal article" date="2019" name="Nat. Commun.">
        <title>Expansion of phycobilisome linker gene families in mesophilic red algae.</title>
        <authorList>
            <person name="Lee J."/>
            <person name="Kim D."/>
            <person name="Bhattacharya D."/>
            <person name="Yoon H.S."/>
        </authorList>
    </citation>
    <scope>NUCLEOTIDE SEQUENCE [LARGE SCALE GENOMIC DNA]</scope>
    <source>
        <strain evidence="6">CCMP 1328</strain>
    </source>
</reference>
<evidence type="ECO:0000256" key="1">
    <source>
        <dbReference type="ARBA" id="ARBA00022574"/>
    </source>
</evidence>
<accession>A0A5J4Z6T5</accession>
<protein>
    <submittedName>
        <fullName evidence="5">WD-40 repeat-containing protein MSI4</fullName>
    </submittedName>
</protein>
<dbReference type="InterPro" id="IPR036322">
    <property type="entry name" value="WD40_repeat_dom_sf"/>
</dbReference>
<evidence type="ECO:0000313" key="5">
    <source>
        <dbReference type="EMBL" id="KAA8499035.1"/>
    </source>
</evidence>
<dbReference type="Proteomes" id="UP000324585">
    <property type="component" value="Unassembled WGS sequence"/>
</dbReference>
<keyword evidence="2" id="KW-0677">Repeat</keyword>
<evidence type="ECO:0000256" key="3">
    <source>
        <dbReference type="PROSITE-ProRule" id="PRU00221"/>
    </source>
</evidence>
<feature type="repeat" description="WD" evidence="3">
    <location>
        <begin position="370"/>
        <end position="412"/>
    </location>
</feature>
<dbReference type="Pfam" id="PF00400">
    <property type="entry name" value="WD40"/>
    <property type="match status" value="2"/>
</dbReference>
<keyword evidence="1 3" id="KW-0853">WD repeat</keyword>
<dbReference type="OrthoDB" id="427795at2759"/>
<dbReference type="InterPro" id="IPR050459">
    <property type="entry name" value="WD_repeat_RBAP46/RBAP48/MSI1"/>
</dbReference>
<dbReference type="PANTHER" id="PTHR22850">
    <property type="entry name" value="WD40 REPEAT FAMILY"/>
    <property type="match status" value="1"/>
</dbReference>
<dbReference type="PROSITE" id="PS50294">
    <property type="entry name" value="WD_REPEATS_REGION"/>
    <property type="match status" value="2"/>
</dbReference>
<evidence type="ECO:0000256" key="2">
    <source>
        <dbReference type="ARBA" id="ARBA00022737"/>
    </source>
</evidence>
<dbReference type="InterPro" id="IPR015943">
    <property type="entry name" value="WD40/YVTN_repeat-like_dom_sf"/>
</dbReference>
<evidence type="ECO:0000256" key="4">
    <source>
        <dbReference type="SAM" id="MobiDB-lite"/>
    </source>
</evidence>
<feature type="region of interest" description="Disordered" evidence="4">
    <location>
        <begin position="409"/>
        <end position="431"/>
    </location>
</feature>
<dbReference type="InterPro" id="IPR001680">
    <property type="entry name" value="WD40_rpt"/>
</dbReference>
<dbReference type="AlphaFoldDB" id="A0A5J4Z6T5"/>
<comment type="caution">
    <text evidence="5">The sequence shown here is derived from an EMBL/GenBank/DDBJ whole genome shotgun (WGS) entry which is preliminary data.</text>
</comment>
<dbReference type="Gene3D" id="2.130.10.10">
    <property type="entry name" value="YVTN repeat-like/Quinoprotein amine dehydrogenase"/>
    <property type="match status" value="1"/>
</dbReference>
<feature type="repeat" description="WD" evidence="3">
    <location>
        <begin position="320"/>
        <end position="353"/>
    </location>
</feature>
<proteinExistence type="predicted"/>
<name>A0A5J4Z6T5_PORPP</name>
<organism evidence="5 6">
    <name type="scientific">Porphyridium purpureum</name>
    <name type="common">Red alga</name>
    <name type="synonym">Porphyridium cruentum</name>
    <dbReference type="NCBI Taxonomy" id="35688"/>
    <lineage>
        <taxon>Eukaryota</taxon>
        <taxon>Rhodophyta</taxon>
        <taxon>Bangiophyceae</taxon>
        <taxon>Porphyridiales</taxon>
        <taxon>Porphyridiaceae</taxon>
        <taxon>Porphyridium</taxon>
    </lineage>
</organism>
<evidence type="ECO:0000313" key="6">
    <source>
        <dbReference type="Proteomes" id="UP000324585"/>
    </source>
</evidence>